<dbReference type="InterPro" id="IPR029044">
    <property type="entry name" value="Nucleotide-diphossugar_trans"/>
</dbReference>
<evidence type="ECO:0000256" key="3">
    <source>
        <dbReference type="ARBA" id="ARBA00022679"/>
    </source>
</evidence>
<keyword evidence="5 7" id="KW-1133">Transmembrane helix</keyword>
<proteinExistence type="predicted"/>
<feature type="transmembrane region" description="Helical" evidence="7">
    <location>
        <begin position="229"/>
        <end position="249"/>
    </location>
</feature>
<comment type="caution">
    <text evidence="9">The sequence shown here is derived from an EMBL/GenBank/DDBJ whole genome shotgun (WGS) entry which is preliminary data.</text>
</comment>
<dbReference type="PANTHER" id="PTHR48090:SF1">
    <property type="entry name" value="PROPHAGE BACTOPRENOL GLUCOSYL TRANSFERASE HOMOLOG"/>
    <property type="match status" value="1"/>
</dbReference>
<dbReference type="InterPro" id="IPR050256">
    <property type="entry name" value="Glycosyltransferase_2"/>
</dbReference>
<reference evidence="9 10" key="1">
    <citation type="submission" date="2020-09" db="EMBL/GenBank/DDBJ databases">
        <title>Paenibacillus sp. CAU 1523 isolated from sand of Haeundae Beach.</title>
        <authorList>
            <person name="Kim W."/>
        </authorList>
    </citation>
    <scope>NUCLEOTIDE SEQUENCE [LARGE SCALE GENOMIC DNA]</scope>
    <source>
        <strain evidence="9 10">CAU 1523</strain>
    </source>
</reference>
<dbReference type="CDD" id="cd04187">
    <property type="entry name" value="DPM1_like_bac"/>
    <property type="match status" value="1"/>
</dbReference>
<evidence type="ECO:0000256" key="5">
    <source>
        <dbReference type="ARBA" id="ARBA00022989"/>
    </source>
</evidence>
<dbReference type="InterPro" id="IPR001173">
    <property type="entry name" value="Glyco_trans_2-like"/>
</dbReference>
<evidence type="ECO:0000256" key="6">
    <source>
        <dbReference type="ARBA" id="ARBA00023136"/>
    </source>
</evidence>
<gene>
    <name evidence="9" type="ORF">IFO66_13495</name>
</gene>
<protein>
    <submittedName>
        <fullName evidence="9">Glycosyltransferase family 2 protein</fullName>
    </submittedName>
</protein>
<dbReference type="PANTHER" id="PTHR48090">
    <property type="entry name" value="UNDECAPRENYL-PHOSPHATE 4-DEOXY-4-FORMAMIDO-L-ARABINOSE TRANSFERASE-RELATED"/>
    <property type="match status" value="1"/>
</dbReference>
<keyword evidence="3" id="KW-0808">Transferase</keyword>
<dbReference type="RefSeq" id="WP_192025653.1">
    <property type="nucleotide sequence ID" value="NZ_JACYTN010000010.1"/>
</dbReference>
<accession>A0ABR9AYY2</accession>
<sequence>MKLISVVIPAYYEEEVIEHCYESLTRVMRHTNYAYELIFVNDGSRDRTLEKLTLIASSDYNVKIIDFARNFGHQAAVTAGIAKANGDAVVIIDADLQDPPEVIESMIAKWEEGYDIVYGKRRKREGETWFKLVTAKYFYRFLNYMSDVDIPKDTGDFRLIDSKVAHIFNRMSEKNRFIRGMISWIGFKQTYVEYDRNERFAGETKYPLRKMLRFATDGIVSFSSKPLKYIMRIGFVTVILALGLLIYSVCAKLIGSPTEPGWTSIMVAITLFSGVQMLSLGIIGEYIARIYDESKSRPLYIVQNEVNFEHIQTSNRSNEAKVPSVM</sequence>
<evidence type="ECO:0000313" key="9">
    <source>
        <dbReference type="EMBL" id="MBD8499305.1"/>
    </source>
</evidence>
<comment type="subcellular location">
    <subcellularLocation>
        <location evidence="1">Membrane</location>
        <topology evidence="1">Multi-pass membrane protein</topology>
    </subcellularLocation>
</comment>
<keyword evidence="6 7" id="KW-0472">Membrane</keyword>
<evidence type="ECO:0000256" key="4">
    <source>
        <dbReference type="ARBA" id="ARBA00022692"/>
    </source>
</evidence>
<feature type="domain" description="Glycosyltransferase 2-like" evidence="8">
    <location>
        <begin position="5"/>
        <end position="164"/>
    </location>
</feature>
<evidence type="ECO:0000256" key="7">
    <source>
        <dbReference type="SAM" id="Phobius"/>
    </source>
</evidence>
<evidence type="ECO:0000313" key="10">
    <source>
        <dbReference type="Proteomes" id="UP000634529"/>
    </source>
</evidence>
<dbReference type="Pfam" id="PF00535">
    <property type="entry name" value="Glycos_transf_2"/>
    <property type="match status" value="1"/>
</dbReference>
<keyword evidence="2" id="KW-0328">Glycosyltransferase</keyword>
<evidence type="ECO:0000256" key="2">
    <source>
        <dbReference type="ARBA" id="ARBA00022676"/>
    </source>
</evidence>
<organism evidence="9 10">
    <name type="scientific">Paenibacillus arenosi</name>
    <dbReference type="NCBI Taxonomy" id="2774142"/>
    <lineage>
        <taxon>Bacteria</taxon>
        <taxon>Bacillati</taxon>
        <taxon>Bacillota</taxon>
        <taxon>Bacilli</taxon>
        <taxon>Bacillales</taxon>
        <taxon>Paenibacillaceae</taxon>
        <taxon>Paenibacillus</taxon>
    </lineage>
</organism>
<dbReference type="SUPFAM" id="SSF53448">
    <property type="entry name" value="Nucleotide-diphospho-sugar transferases"/>
    <property type="match status" value="1"/>
</dbReference>
<evidence type="ECO:0000259" key="8">
    <source>
        <dbReference type="Pfam" id="PF00535"/>
    </source>
</evidence>
<dbReference type="Proteomes" id="UP000634529">
    <property type="component" value="Unassembled WGS sequence"/>
</dbReference>
<dbReference type="Gene3D" id="3.90.550.10">
    <property type="entry name" value="Spore Coat Polysaccharide Biosynthesis Protein SpsA, Chain A"/>
    <property type="match status" value="1"/>
</dbReference>
<name>A0ABR9AYY2_9BACL</name>
<keyword evidence="10" id="KW-1185">Reference proteome</keyword>
<dbReference type="EMBL" id="JACYTN010000010">
    <property type="protein sequence ID" value="MBD8499305.1"/>
    <property type="molecule type" value="Genomic_DNA"/>
</dbReference>
<feature type="transmembrane region" description="Helical" evidence="7">
    <location>
        <begin position="261"/>
        <end position="288"/>
    </location>
</feature>
<evidence type="ECO:0000256" key="1">
    <source>
        <dbReference type="ARBA" id="ARBA00004141"/>
    </source>
</evidence>
<keyword evidence="4 7" id="KW-0812">Transmembrane</keyword>